<reference evidence="1 2" key="1">
    <citation type="submission" date="2020-05" db="EMBL/GenBank/DDBJ databases">
        <title>Parvularcula mediterraneae sp. nov., isolated from polypropylene straw from shallow seawater of the seashore of Laganas in Zakynthos island, Greece.</title>
        <authorList>
            <person name="Szabo I."/>
            <person name="Al-Omari J."/>
            <person name="Rado J."/>
            <person name="Szerdahelyi G.S."/>
        </authorList>
    </citation>
    <scope>NUCLEOTIDE SEQUENCE [LARGE SCALE GENOMIC DNA]</scope>
    <source>
        <strain evidence="1 2">ZS-1/3</strain>
    </source>
</reference>
<evidence type="ECO:0000313" key="2">
    <source>
        <dbReference type="Proteomes" id="UP000536835"/>
    </source>
</evidence>
<dbReference type="Proteomes" id="UP000536835">
    <property type="component" value="Unassembled WGS sequence"/>
</dbReference>
<name>A0A7Y3W5Y9_9PROT</name>
<proteinExistence type="predicted"/>
<organism evidence="1 2">
    <name type="scientific">Parvularcula mediterranea</name>
    <dbReference type="NCBI Taxonomy" id="2732508"/>
    <lineage>
        <taxon>Bacteria</taxon>
        <taxon>Pseudomonadati</taxon>
        <taxon>Pseudomonadota</taxon>
        <taxon>Alphaproteobacteria</taxon>
        <taxon>Parvularculales</taxon>
        <taxon>Parvularculaceae</taxon>
        <taxon>Parvularcula</taxon>
    </lineage>
</organism>
<protein>
    <submittedName>
        <fullName evidence="1">Uncharacterized protein</fullName>
    </submittedName>
</protein>
<comment type="caution">
    <text evidence="1">The sequence shown here is derived from an EMBL/GenBank/DDBJ whole genome shotgun (WGS) entry which is preliminary data.</text>
</comment>
<accession>A0A7Y3W5Y9</accession>
<keyword evidence="2" id="KW-1185">Reference proteome</keyword>
<gene>
    <name evidence="1" type="ORF">HK107_13065</name>
</gene>
<evidence type="ECO:0000313" key="1">
    <source>
        <dbReference type="EMBL" id="NNU17255.1"/>
    </source>
</evidence>
<sequence length="85" mass="10050">MDNKVYLITEQDVHAYIDGELTSDRRRAVENFLAERDLPLERAARYLRNNFDLRAVKDEIYKDTVLKAEIDRLLAKRRQRISANA</sequence>
<dbReference type="RefSeq" id="WP_173200498.1">
    <property type="nucleotide sequence ID" value="NZ_JABFCX010000003.1"/>
</dbReference>
<dbReference type="AlphaFoldDB" id="A0A7Y3W5Y9"/>
<dbReference type="EMBL" id="JABFCX010000003">
    <property type="protein sequence ID" value="NNU17255.1"/>
    <property type="molecule type" value="Genomic_DNA"/>
</dbReference>